<dbReference type="InterPro" id="IPR003598">
    <property type="entry name" value="Ig_sub2"/>
</dbReference>
<feature type="domain" description="Ig-like" evidence="3">
    <location>
        <begin position="285"/>
        <end position="368"/>
    </location>
</feature>
<dbReference type="SMART" id="SM00409">
    <property type="entry name" value="IG"/>
    <property type="match status" value="5"/>
</dbReference>
<dbReference type="InterPro" id="IPR036179">
    <property type="entry name" value="Ig-like_dom_sf"/>
</dbReference>
<dbReference type="InterPro" id="IPR007110">
    <property type="entry name" value="Ig-like_dom"/>
</dbReference>
<evidence type="ECO:0000259" key="3">
    <source>
        <dbReference type="PROSITE" id="PS50835"/>
    </source>
</evidence>
<dbReference type="PANTHER" id="PTHR46013">
    <property type="entry name" value="VASCULAR CELL ADHESION MOLECULE 1"/>
    <property type="match status" value="1"/>
</dbReference>
<dbReference type="Proteomes" id="UP000752171">
    <property type="component" value="Unassembled WGS sequence"/>
</dbReference>
<comment type="caution">
    <text evidence="4">The sequence shown here is derived from an EMBL/GenBank/DDBJ whole genome shotgun (WGS) entry which is preliminary data.</text>
</comment>
<dbReference type="SMART" id="SM00408">
    <property type="entry name" value="IGc2"/>
    <property type="match status" value="3"/>
</dbReference>
<feature type="signal peptide" evidence="2">
    <location>
        <begin position="1"/>
        <end position="27"/>
    </location>
</feature>
<accession>A0A8T2LQU9</accession>
<gene>
    <name evidence="4" type="primary">CD22</name>
    <name evidence="4" type="ORF">AMEX_G14748</name>
</gene>
<dbReference type="InterPro" id="IPR013783">
    <property type="entry name" value="Ig-like_fold"/>
</dbReference>
<feature type="domain" description="Ig-like" evidence="3">
    <location>
        <begin position="376"/>
        <end position="450"/>
    </location>
</feature>
<keyword evidence="1" id="KW-0472">Membrane</keyword>
<dbReference type="EMBL" id="JAICCE010000011">
    <property type="protein sequence ID" value="KAG9271776.1"/>
    <property type="molecule type" value="Genomic_DNA"/>
</dbReference>
<feature type="transmembrane region" description="Helical" evidence="1">
    <location>
        <begin position="455"/>
        <end position="478"/>
    </location>
</feature>
<feature type="domain" description="Ig-like" evidence="3">
    <location>
        <begin position="31"/>
        <end position="92"/>
    </location>
</feature>
<evidence type="ECO:0000256" key="2">
    <source>
        <dbReference type="SAM" id="SignalP"/>
    </source>
</evidence>
<proteinExistence type="predicted"/>
<name>A0A8T2LQU9_ASTMX</name>
<organism evidence="4 5">
    <name type="scientific">Astyanax mexicanus</name>
    <name type="common">Blind cave fish</name>
    <name type="synonym">Astyanax fasciatus mexicanus</name>
    <dbReference type="NCBI Taxonomy" id="7994"/>
    <lineage>
        <taxon>Eukaryota</taxon>
        <taxon>Metazoa</taxon>
        <taxon>Chordata</taxon>
        <taxon>Craniata</taxon>
        <taxon>Vertebrata</taxon>
        <taxon>Euteleostomi</taxon>
        <taxon>Actinopterygii</taxon>
        <taxon>Neopterygii</taxon>
        <taxon>Teleostei</taxon>
        <taxon>Ostariophysi</taxon>
        <taxon>Characiformes</taxon>
        <taxon>Characoidei</taxon>
        <taxon>Acestrorhamphidae</taxon>
        <taxon>Acestrorhamphinae</taxon>
        <taxon>Astyanax</taxon>
    </lineage>
</organism>
<dbReference type="PROSITE" id="PS50835">
    <property type="entry name" value="IG_LIKE"/>
    <property type="match status" value="4"/>
</dbReference>
<evidence type="ECO:0000256" key="1">
    <source>
        <dbReference type="SAM" id="Phobius"/>
    </source>
</evidence>
<dbReference type="InterPro" id="IPR003599">
    <property type="entry name" value="Ig_sub"/>
</dbReference>
<dbReference type="SUPFAM" id="SSF48726">
    <property type="entry name" value="Immunoglobulin"/>
    <property type="match status" value="4"/>
</dbReference>
<keyword evidence="2" id="KW-0732">Signal</keyword>
<dbReference type="Pfam" id="PF13895">
    <property type="entry name" value="Ig_2"/>
    <property type="match status" value="1"/>
</dbReference>
<protein>
    <submittedName>
        <fullName evidence="4">Hemicentin-1-like</fullName>
    </submittedName>
</protein>
<dbReference type="OrthoDB" id="9448246at2759"/>
<feature type="domain" description="Ig-like" evidence="3">
    <location>
        <begin position="194"/>
        <end position="284"/>
    </location>
</feature>
<dbReference type="Gene3D" id="2.60.40.10">
    <property type="entry name" value="Immunoglobulins"/>
    <property type="match status" value="4"/>
</dbReference>
<dbReference type="PANTHER" id="PTHR46013:SF4">
    <property type="entry name" value="B-CELL RECEPTOR CD22-RELATED"/>
    <property type="match status" value="1"/>
</dbReference>
<evidence type="ECO:0000313" key="5">
    <source>
        <dbReference type="Proteomes" id="UP000752171"/>
    </source>
</evidence>
<reference evidence="4 5" key="1">
    <citation type="submission" date="2021-07" db="EMBL/GenBank/DDBJ databases">
        <authorList>
            <person name="Imarazene B."/>
            <person name="Zahm M."/>
            <person name="Klopp C."/>
            <person name="Cabau C."/>
            <person name="Beille S."/>
            <person name="Jouanno E."/>
            <person name="Castinel A."/>
            <person name="Lluch J."/>
            <person name="Gil L."/>
            <person name="Kuchtly C."/>
            <person name="Lopez Roques C."/>
            <person name="Donnadieu C."/>
            <person name="Parrinello H."/>
            <person name="Journot L."/>
            <person name="Du K."/>
            <person name="Schartl M."/>
            <person name="Retaux S."/>
            <person name="Guiguen Y."/>
        </authorList>
    </citation>
    <scope>NUCLEOTIDE SEQUENCE [LARGE SCALE GENOMIC DNA]</scope>
    <source>
        <strain evidence="4">Pach_M1</strain>
        <tissue evidence="4">Testis</tissue>
    </source>
</reference>
<dbReference type="AlphaFoldDB" id="A0A8T2LQU9"/>
<keyword evidence="1" id="KW-0812">Transmembrane</keyword>
<sequence length="587" mass="64537">MSPQRSANITTAVILILLAVLLGMVHQQVVGQSVLKLTCSLACSGKCYYSWYRKRDYHQKTEVYLGCSSAAAVWIDSTSSANQDEYSCKVNNYAQLPSYCYLGLQQWGVTYTPGSVCALEGSSVDLSCSYKYPEGLTVTESFWFIKKHVDLREDDQYKGRVKYNQTQTQCRMRITGLRTGDARKYWFRFFTDDPDGKYTGSSGVSMSVTDLKVEVSDTQGGGKQLNCSSTCTLTNPTYIWYRNGQPVPEQNRAVLYLRDRTVDAGSYSCAVKGHEEIRSAAVYSPKDTRAVVLPSGERKEGDSVTLTCSSDADPPVLTFYWFKQSVNESLGTGQNFSITNISSQHSGLYYCTALNQLGQHSSAPARLDVFYPPRPPSLSEFNGFNGSITLVCVSDSNPASSYTWFRKTGSSSEPFRNGSNLTLAAGTAGVFYCLAKNRYGSSNSSEWTFTSDNTAAIYAASGVIIVLLLIFIAVILWMRKRSAQSRSRSEGNTGEPLSAPVYETVSDLAMTSGPREAAPSDDQDEVQYSTVQFKNPRTKKVPLSSTANQKNAVNAEEEVLYSTVVKANTGAPGNDEIPVYSTVHKFT</sequence>
<keyword evidence="1" id="KW-1133">Transmembrane helix</keyword>
<dbReference type="CDD" id="cd00096">
    <property type="entry name" value="Ig"/>
    <property type="match status" value="1"/>
</dbReference>
<evidence type="ECO:0000313" key="4">
    <source>
        <dbReference type="EMBL" id="KAG9271776.1"/>
    </source>
</evidence>
<feature type="chain" id="PRO_5035758536" evidence="2">
    <location>
        <begin position="28"/>
        <end position="587"/>
    </location>
</feature>